<dbReference type="Pfam" id="PF12937">
    <property type="entry name" value="F-box-like"/>
    <property type="match status" value="1"/>
</dbReference>
<evidence type="ECO:0000259" key="3">
    <source>
        <dbReference type="Pfam" id="PF02342"/>
    </source>
</evidence>
<feature type="compositionally biased region" description="Basic residues" evidence="2">
    <location>
        <begin position="131"/>
        <end position="141"/>
    </location>
</feature>
<dbReference type="Gene3D" id="2.60.60.30">
    <property type="entry name" value="sav2460 like domains"/>
    <property type="match status" value="1"/>
</dbReference>
<feature type="region of interest" description="Disordered" evidence="2">
    <location>
        <begin position="17"/>
        <end position="52"/>
    </location>
</feature>
<dbReference type="SUPFAM" id="SSF81383">
    <property type="entry name" value="F-box domain"/>
    <property type="match status" value="1"/>
</dbReference>
<dbReference type="PANTHER" id="PTHR32097">
    <property type="entry name" value="CAMP-BINDING PROTEIN 1-RELATED"/>
    <property type="match status" value="1"/>
</dbReference>
<feature type="compositionally biased region" description="Basic and acidic residues" evidence="2">
    <location>
        <begin position="108"/>
        <end position="125"/>
    </location>
</feature>
<accession>A0A9N8EEB4</accession>
<dbReference type="InterPro" id="IPR051324">
    <property type="entry name" value="Stress/Tellurium_Resist"/>
</dbReference>
<keyword evidence="1" id="KW-0175">Coiled coil</keyword>
<evidence type="ECO:0000256" key="2">
    <source>
        <dbReference type="SAM" id="MobiDB-lite"/>
    </source>
</evidence>
<sequence>MTKDNLLTTVLSSAVKTSLSQQKTVPKKKAIVKKKKKPAPGPSQQPNVVKKPAAEAMGWLCVGSKKPAKTKPPPAAVAKAKPPSKKAALTSNAFYLPKSLEKKLHQAKSVESKKRPFEEQEETLRQQKLTKCQRKNQARSQKRAEQRLMKEKATLLQKKVALLQDKAALLQQQVQSMTINDDEETASISDETAITTESSAEDTIETDRSSPAGDSLLLALPYEVLTNGILSFLRPEEMVKLGSTCKSAKTVCEEGYLWQSLFRQRFPASSLSPQNMKEWKTAYQLSLTNIVDRLRCFSTQKTFMEDVLGVLVDYTVNPKRQTVDHVELSQDLLSETAFVQNRVRTDVFGNSFKLFLPLYFSEEHFQRALPRIQKTIVALARDRRDRTFVRFHPFMILDVFPKIVTTFVVLLSDQGIAACRKSYDGITRIHRLFLALAHQYPKIQTEALRRLKLFIADEKNRVKSACPNLGAILPLLMIVDDKVMGWPQIRIAYVRETFDRMVLWACKQFPQLERTHDSITGVVESEAEAEQRVELTLQASIVNLRLMMFHVYFLKALCKGTTQERANRYDCFFGQPEPKEMEAVADAPAAAAGSKDEAVAKGPTPHSAVGFGHFRDQINHIVTVQTWQKFIGFVGLPCPSSKAEMARRLRCHVANSRRKKYHTAGMDFNRVQASGTSRILSKGEQYSANSDLRRVIFRDTWKFQGGTKYLDATCLLYKGKKLLETVDYRNRQGSQGAVVHSGDVMTADGGTHTISLDLARVDAGVTSCVFVLSAWASATLADILSPSVSFDDADADEDKAQLCTYDLAAQDKVSYLTSVVMCRLYRVSGGHKDGKWHVQAIGDSHKGDATDYTPIYQAVAKLL</sequence>
<organism evidence="5 6">
    <name type="scientific">Seminavis robusta</name>
    <dbReference type="NCBI Taxonomy" id="568900"/>
    <lineage>
        <taxon>Eukaryota</taxon>
        <taxon>Sar</taxon>
        <taxon>Stramenopiles</taxon>
        <taxon>Ochrophyta</taxon>
        <taxon>Bacillariophyta</taxon>
        <taxon>Bacillariophyceae</taxon>
        <taxon>Bacillariophycidae</taxon>
        <taxon>Naviculales</taxon>
        <taxon>Naviculaceae</taxon>
        <taxon>Seminavis</taxon>
    </lineage>
</organism>
<feature type="domain" description="TerD" evidence="3">
    <location>
        <begin position="680"/>
        <end position="848"/>
    </location>
</feature>
<evidence type="ECO:0000313" key="6">
    <source>
        <dbReference type="Proteomes" id="UP001153069"/>
    </source>
</evidence>
<feature type="region of interest" description="Disordered" evidence="2">
    <location>
        <begin position="108"/>
        <end position="141"/>
    </location>
</feature>
<protein>
    <submittedName>
        <fullName evidence="5">Ubiquitin-conjugating enzyme</fullName>
    </submittedName>
</protein>
<dbReference type="InterPro" id="IPR001810">
    <property type="entry name" value="F-box_dom"/>
</dbReference>
<evidence type="ECO:0000259" key="4">
    <source>
        <dbReference type="Pfam" id="PF12937"/>
    </source>
</evidence>
<dbReference type="PANTHER" id="PTHR32097:SF17">
    <property type="entry name" value="CAMP-BINDING PROTEIN 1-RELATED"/>
    <property type="match status" value="1"/>
</dbReference>
<proteinExistence type="predicted"/>
<keyword evidence="6" id="KW-1185">Reference proteome</keyword>
<dbReference type="InterPro" id="IPR036047">
    <property type="entry name" value="F-box-like_dom_sf"/>
</dbReference>
<feature type="compositionally biased region" description="Basic residues" evidence="2">
    <location>
        <begin position="25"/>
        <end position="38"/>
    </location>
</feature>
<evidence type="ECO:0000256" key="1">
    <source>
        <dbReference type="SAM" id="Coils"/>
    </source>
</evidence>
<reference evidence="5" key="1">
    <citation type="submission" date="2020-06" db="EMBL/GenBank/DDBJ databases">
        <authorList>
            <consortium name="Plant Systems Biology data submission"/>
        </authorList>
    </citation>
    <scope>NUCLEOTIDE SEQUENCE</scope>
    <source>
        <strain evidence="5">D6</strain>
    </source>
</reference>
<comment type="caution">
    <text evidence="5">The sequence shown here is derived from an EMBL/GenBank/DDBJ whole genome shotgun (WGS) entry which is preliminary data.</text>
</comment>
<dbReference type="CDD" id="cd06974">
    <property type="entry name" value="TerD_like"/>
    <property type="match status" value="1"/>
</dbReference>
<feature type="coiled-coil region" evidence="1">
    <location>
        <begin position="153"/>
        <end position="180"/>
    </location>
</feature>
<feature type="compositionally biased region" description="Low complexity" evidence="2">
    <location>
        <begin position="76"/>
        <end position="86"/>
    </location>
</feature>
<dbReference type="Gene3D" id="1.20.1280.50">
    <property type="match status" value="1"/>
</dbReference>
<dbReference type="OrthoDB" id="1893773at2759"/>
<gene>
    <name evidence="5" type="ORF">SEMRO_1056_G236140.1</name>
</gene>
<feature type="region of interest" description="Disordered" evidence="2">
    <location>
        <begin position="64"/>
        <end position="86"/>
    </location>
</feature>
<dbReference type="AlphaFoldDB" id="A0A9N8EEB4"/>
<dbReference type="Pfam" id="PF02342">
    <property type="entry name" value="TerD"/>
    <property type="match status" value="1"/>
</dbReference>
<feature type="domain" description="F-box" evidence="4">
    <location>
        <begin position="218"/>
        <end position="263"/>
    </location>
</feature>
<name>A0A9N8EEB4_9STRA</name>
<dbReference type="InterPro" id="IPR003325">
    <property type="entry name" value="TerD"/>
</dbReference>
<dbReference type="EMBL" id="CAICTM010001054">
    <property type="protein sequence ID" value="CAB9519891.1"/>
    <property type="molecule type" value="Genomic_DNA"/>
</dbReference>
<evidence type="ECO:0000313" key="5">
    <source>
        <dbReference type="EMBL" id="CAB9519891.1"/>
    </source>
</evidence>
<dbReference type="Proteomes" id="UP001153069">
    <property type="component" value="Unassembled WGS sequence"/>
</dbReference>